<dbReference type="AlphaFoldDB" id="A0A1H0RZB9"/>
<keyword evidence="4 6" id="KW-0807">Transducer</keyword>
<evidence type="ECO:0000259" key="8">
    <source>
        <dbReference type="PROSITE" id="PS50111"/>
    </source>
</evidence>
<dbReference type="InterPro" id="IPR003660">
    <property type="entry name" value="HAMP_dom"/>
</dbReference>
<feature type="domain" description="HAMP" evidence="9">
    <location>
        <begin position="238"/>
        <end position="291"/>
    </location>
</feature>
<dbReference type="PROSITE" id="PS50111">
    <property type="entry name" value="CHEMOTAXIS_TRANSDUC_2"/>
    <property type="match status" value="1"/>
</dbReference>
<feature type="domain" description="Methyl-accepting transducer" evidence="8">
    <location>
        <begin position="310"/>
        <end position="560"/>
    </location>
</feature>
<dbReference type="CDD" id="cd06225">
    <property type="entry name" value="HAMP"/>
    <property type="match status" value="1"/>
</dbReference>
<dbReference type="InterPro" id="IPR004089">
    <property type="entry name" value="MCPsignal_dom"/>
</dbReference>
<dbReference type="PANTHER" id="PTHR32089:SF114">
    <property type="entry name" value="METHYL-ACCEPTING CHEMOTAXIS PROTEIN MCPB"/>
    <property type="match status" value="1"/>
</dbReference>
<gene>
    <name evidence="10" type="ORF">SAMN05216565_102458</name>
</gene>
<proteinExistence type="inferred from homology"/>
<dbReference type="GO" id="GO:0007165">
    <property type="term" value="P:signal transduction"/>
    <property type="evidence" value="ECO:0007669"/>
    <property type="project" value="UniProtKB-KW"/>
</dbReference>
<evidence type="ECO:0000256" key="7">
    <source>
        <dbReference type="SAM" id="Phobius"/>
    </source>
</evidence>
<name>A0A1H0RZB9_9BACI</name>
<evidence type="ECO:0000256" key="6">
    <source>
        <dbReference type="PROSITE-ProRule" id="PRU00284"/>
    </source>
</evidence>
<evidence type="ECO:0000256" key="5">
    <source>
        <dbReference type="ARBA" id="ARBA00029447"/>
    </source>
</evidence>
<evidence type="ECO:0000259" key="9">
    <source>
        <dbReference type="PROSITE" id="PS50885"/>
    </source>
</evidence>
<keyword evidence="7" id="KW-0812">Transmembrane</keyword>
<reference evidence="11" key="1">
    <citation type="submission" date="2016-10" db="EMBL/GenBank/DDBJ databases">
        <authorList>
            <person name="Varghese N."/>
            <person name="Submissions S."/>
        </authorList>
    </citation>
    <scope>NUCLEOTIDE SEQUENCE [LARGE SCALE GENOMIC DNA]</scope>
    <source>
        <strain evidence="11">IBRC-M10078</strain>
    </source>
</reference>
<protein>
    <submittedName>
        <fullName evidence="10">Methyl-accepting chemotaxis protein</fullName>
    </submittedName>
</protein>
<keyword evidence="7" id="KW-1133">Transmembrane helix</keyword>
<dbReference type="GO" id="GO:0005886">
    <property type="term" value="C:plasma membrane"/>
    <property type="evidence" value="ECO:0007669"/>
    <property type="project" value="UniProtKB-SubCell"/>
</dbReference>
<dbReference type="SMART" id="SM00304">
    <property type="entry name" value="HAMP"/>
    <property type="match status" value="1"/>
</dbReference>
<dbReference type="STRING" id="930152.SAMN05216565_102458"/>
<comment type="subcellular location">
    <subcellularLocation>
        <location evidence="1">Cell membrane</location>
    </subcellularLocation>
</comment>
<accession>A0A1H0RZB9</accession>
<dbReference type="Pfam" id="PF00672">
    <property type="entry name" value="HAMP"/>
    <property type="match status" value="1"/>
</dbReference>
<keyword evidence="11" id="KW-1185">Reference proteome</keyword>
<evidence type="ECO:0000256" key="2">
    <source>
        <dbReference type="ARBA" id="ARBA00022475"/>
    </source>
</evidence>
<evidence type="ECO:0000256" key="3">
    <source>
        <dbReference type="ARBA" id="ARBA00023136"/>
    </source>
</evidence>
<evidence type="ECO:0000313" key="11">
    <source>
        <dbReference type="Proteomes" id="UP000199159"/>
    </source>
</evidence>
<keyword evidence="2" id="KW-1003">Cell membrane</keyword>
<evidence type="ECO:0000256" key="1">
    <source>
        <dbReference type="ARBA" id="ARBA00004236"/>
    </source>
</evidence>
<dbReference type="Pfam" id="PF00015">
    <property type="entry name" value="MCPsignal"/>
    <property type="match status" value="1"/>
</dbReference>
<dbReference type="Gene3D" id="1.10.287.950">
    <property type="entry name" value="Methyl-accepting chemotaxis protein"/>
    <property type="match status" value="1"/>
</dbReference>
<dbReference type="Proteomes" id="UP000199159">
    <property type="component" value="Unassembled WGS sequence"/>
</dbReference>
<organism evidence="10 11">
    <name type="scientific">Litchfieldia salsa</name>
    <dbReference type="NCBI Taxonomy" id="930152"/>
    <lineage>
        <taxon>Bacteria</taxon>
        <taxon>Bacillati</taxon>
        <taxon>Bacillota</taxon>
        <taxon>Bacilli</taxon>
        <taxon>Bacillales</taxon>
        <taxon>Bacillaceae</taxon>
        <taxon>Litchfieldia</taxon>
    </lineage>
</organism>
<comment type="similarity">
    <text evidence="5">Belongs to the methyl-accepting chemotaxis (MCP) protein family.</text>
</comment>
<dbReference type="EMBL" id="FNJU01000002">
    <property type="protein sequence ID" value="SDP34814.1"/>
    <property type="molecule type" value="Genomic_DNA"/>
</dbReference>
<evidence type="ECO:0000256" key="4">
    <source>
        <dbReference type="ARBA" id="ARBA00023224"/>
    </source>
</evidence>
<dbReference type="PANTHER" id="PTHR32089">
    <property type="entry name" value="METHYL-ACCEPTING CHEMOTAXIS PROTEIN MCPB"/>
    <property type="match status" value="1"/>
</dbReference>
<dbReference type="PROSITE" id="PS50885">
    <property type="entry name" value="HAMP"/>
    <property type="match status" value="1"/>
</dbReference>
<dbReference type="SUPFAM" id="SSF58104">
    <property type="entry name" value="Methyl-accepting chemotaxis protein (MCP) signaling domain"/>
    <property type="match status" value="1"/>
</dbReference>
<dbReference type="OrthoDB" id="9804712at2"/>
<evidence type="ECO:0000313" key="10">
    <source>
        <dbReference type="EMBL" id="SDP34814.1"/>
    </source>
</evidence>
<keyword evidence="3 7" id="KW-0472">Membrane</keyword>
<dbReference type="SMART" id="SM00283">
    <property type="entry name" value="MA"/>
    <property type="match status" value="1"/>
</dbReference>
<sequence>MMQVFERVREVLGRIQLGRASTNLKKNLMNVRAWKHLKIGQKYAVAFSFTTIIFAIASIIIFFQLSMVQKEMKSVQKDGEHAIFITEMASTFQQLGSEINLFIQTNNIRHLNAFQQKSTEFDELAEKVEPAMDTALLTNVYGAMIKNKGELVTLFNEQVVPSVKNQQKLDSMKLSSIADELIRSNLGLLNELREGLKKESTNAVNSASSNIGATIFILISSIVIASILGFIVMFFISRQITGQLKKLIYVSENIASGNLNVDEIESNGRDEISLLSGAINEMRDSLQAMIQEISAVSNQVSDRSEILTISSSEVKAASQQVSSTMQELSVGAEDQANSANLLTELMDSFTDRIKVANSNGQDINKSSIQVLQMTEKGNMYMTESTEQMNKINQIMKTSVERVNGLDTQTKQISTLVKVIKDIADQTNLLALNAAIEAARAGDHGRGFAVVADEVRKLAVQVADSVSDITNIVGSIQQESKNVAESLQLGYKEVEIGTQQIDITGQTFKDINTDVSEMVENIKGISEHLLEVTNNTNEINTSIENIASVSEESAAGIEQTSASLEQTNASMEQISEHAEVLSDLAVQLNSMIKKFNI</sequence>
<feature type="transmembrane region" description="Helical" evidence="7">
    <location>
        <begin position="211"/>
        <end position="236"/>
    </location>
</feature>
<dbReference type="RefSeq" id="WP_090850960.1">
    <property type="nucleotide sequence ID" value="NZ_FNJU01000002.1"/>
</dbReference>
<feature type="transmembrane region" description="Helical" evidence="7">
    <location>
        <begin position="43"/>
        <end position="65"/>
    </location>
</feature>